<organism evidence="8 9">
    <name type="scientific">Menidia menidia</name>
    <name type="common">Atlantic silverside</name>
    <dbReference type="NCBI Taxonomy" id="238744"/>
    <lineage>
        <taxon>Eukaryota</taxon>
        <taxon>Metazoa</taxon>
        <taxon>Chordata</taxon>
        <taxon>Craniata</taxon>
        <taxon>Vertebrata</taxon>
        <taxon>Euteleostomi</taxon>
        <taxon>Actinopterygii</taxon>
        <taxon>Neopterygii</taxon>
        <taxon>Teleostei</taxon>
        <taxon>Neoteleostei</taxon>
        <taxon>Acanthomorphata</taxon>
        <taxon>Ovalentaria</taxon>
        <taxon>Atherinomorphae</taxon>
        <taxon>Atheriniformes</taxon>
        <taxon>Atherinopsidae</taxon>
        <taxon>Menidiinae</taxon>
        <taxon>Menidia</taxon>
    </lineage>
</organism>
<evidence type="ECO:0000256" key="1">
    <source>
        <dbReference type="ARBA" id="ARBA00012552"/>
    </source>
</evidence>
<comment type="catalytic activity">
    <reaction evidence="7">
        <text>ATP + H2O = ADP + phosphate + H(+)</text>
        <dbReference type="Rhea" id="RHEA:13065"/>
        <dbReference type="ChEBI" id="CHEBI:15377"/>
        <dbReference type="ChEBI" id="CHEBI:15378"/>
        <dbReference type="ChEBI" id="CHEBI:30616"/>
        <dbReference type="ChEBI" id="CHEBI:43474"/>
        <dbReference type="ChEBI" id="CHEBI:456216"/>
        <dbReference type="EC" id="3.6.4.13"/>
    </reaction>
</comment>
<dbReference type="SUPFAM" id="SSF49764">
    <property type="entry name" value="HSP20-like chaperones"/>
    <property type="match status" value="1"/>
</dbReference>
<protein>
    <recommendedName>
        <fullName evidence="1">RNA helicase</fullName>
        <ecNumber evidence="1">3.6.4.13</ecNumber>
    </recommendedName>
</protein>
<proteinExistence type="predicted"/>
<keyword evidence="2" id="KW-0677">Repeat</keyword>
<dbReference type="GO" id="GO:0016787">
    <property type="term" value="F:hydrolase activity"/>
    <property type="evidence" value="ECO:0007669"/>
    <property type="project" value="UniProtKB-KW"/>
</dbReference>
<evidence type="ECO:0000256" key="3">
    <source>
        <dbReference type="ARBA" id="ARBA00022741"/>
    </source>
</evidence>
<evidence type="ECO:0000256" key="4">
    <source>
        <dbReference type="ARBA" id="ARBA00022801"/>
    </source>
</evidence>
<dbReference type="InterPro" id="IPR008978">
    <property type="entry name" value="HSP20-like_chaperone"/>
</dbReference>
<dbReference type="GO" id="GO:0003724">
    <property type="term" value="F:RNA helicase activity"/>
    <property type="evidence" value="ECO:0007669"/>
    <property type="project" value="UniProtKB-EC"/>
</dbReference>
<keyword evidence="3" id="KW-0547">Nucleotide-binding</keyword>
<reference evidence="8" key="1">
    <citation type="submission" date="2021-05" db="EMBL/GenBank/DDBJ databases">
        <authorList>
            <person name="Tigano A."/>
        </authorList>
    </citation>
    <scope>NUCLEOTIDE SEQUENCE</scope>
</reference>
<dbReference type="OrthoDB" id="8961053at2759"/>
<sequence length="149" mass="17293">VRVTQIQGMKTVINEYDVRSEILNTGMGVSNPEHLDLLRELCQEDLANSSKYVDSEFSFHPHIRWYQTCDSVIVKVKLVNPESQNFEFYPDRVTISADISRWEMISNEPVLKLVKQQPGHWDRLVRTKVCFQVHAGGGHFQKYWVVVEG</sequence>
<feature type="non-terminal residue" evidence="8">
    <location>
        <position position="149"/>
    </location>
</feature>
<evidence type="ECO:0000256" key="6">
    <source>
        <dbReference type="ARBA" id="ARBA00022840"/>
    </source>
</evidence>
<accession>A0A8S4BBT1</accession>
<evidence type="ECO:0000256" key="2">
    <source>
        <dbReference type="ARBA" id="ARBA00022737"/>
    </source>
</evidence>
<evidence type="ECO:0000256" key="5">
    <source>
        <dbReference type="ARBA" id="ARBA00022806"/>
    </source>
</evidence>
<comment type="caution">
    <text evidence="8">The sequence shown here is derived from an EMBL/GenBank/DDBJ whole genome shotgun (WGS) entry which is preliminary data.</text>
</comment>
<keyword evidence="6" id="KW-0067">ATP-binding</keyword>
<dbReference type="PANTHER" id="PTHR22655:SF2">
    <property type="entry name" value="ATP-DEPENDENT RNA HELICASE TDRD12-RELATED"/>
    <property type="match status" value="1"/>
</dbReference>
<keyword evidence="5" id="KW-0347">Helicase</keyword>
<dbReference type="AlphaFoldDB" id="A0A8S4BBT1"/>
<gene>
    <name evidence="8" type="ORF">MMEN_LOCUS15391</name>
</gene>
<dbReference type="Proteomes" id="UP000677803">
    <property type="component" value="Unassembled WGS sequence"/>
</dbReference>
<keyword evidence="4" id="KW-0378">Hydrolase</keyword>
<dbReference type="CDD" id="cd06463">
    <property type="entry name" value="p23_like"/>
    <property type="match status" value="1"/>
</dbReference>
<evidence type="ECO:0000256" key="7">
    <source>
        <dbReference type="ARBA" id="ARBA00047984"/>
    </source>
</evidence>
<name>A0A8S4BBT1_9TELE</name>
<keyword evidence="9" id="KW-1185">Reference proteome</keyword>
<dbReference type="PANTHER" id="PTHR22655">
    <property type="entry name" value="ATP-DEPENDENT RNA HELICASE TDRD12-RELATED"/>
    <property type="match status" value="1"/>
</dbReference>
<evidence type="ECO:0000313" key="9">
    <source>
        <dbReference type="Proteomes" id="UP000677803"/>
    </source>
</evidence>
<dbReference type="EC" id="3.6.4.13" evidence="1"/>
<dbReference type="GO" id="GO:0042078">
    <property type="term" value="P:germ-line stem cell division"/>
    <property type="evidence" value="ECO:0007669"/>
    <property type="project" value="TreeGrafter"/>
</dbReference>
<dbReference type="EMBL" id="CAJRST010022223">
    <property type="protein sequence ID" value="CAG5958557.1"/>
    <property type="molecule type" value="Genomic_DNA"/>
</dbReference>
<evidence type="ECO:0000313" key="8">
    <source>
        <dbReference type="EMBL" id="CAG5958557.1"/>
    </source>
</evidence>
<dbReference type="GO" id="GO:0005524">
    <property type="term" value="F:ATP binding"/>
    <property type="evidence" value="ECO:0007669"/>
    <property type="project" value="UniProtKB-KW"/>
</dbReference>